<keyword evidence="7 9" id="KW-0472">Membrane</keyword>
<evidence type="ECO:0000256" key="3">
    <source>
        <dbReference type="ARBA" id="ARBA00022475"/>
    </source>
</evidence>
<evidence type="ECO:0000313" key="10">
    <source>
        <dbReference type="EMBL" id="CAA9309705.1"/>
    </source>
</evidence>
<feature type="non-terminal residue" evidence="10">
    <location>
        <position position="1"/>
    </location>
</feature>
<evidence type="ECO:0000256" key="9">
    <source>
        <dbReference type="SAM" id="Phobius"/>
    </source>
</evidence>
<keyword evidence="3" id="KW-1003">Cell membrane</keyword>
<name>A0A6J4KMK4_9BACT</name>
<evidence type="ECO:0000256" key="8">
    <source>
        <dbReference type="ARBA" id="ARBA00034708"/>
    </source>
</evidence>
<gene>
    <name evidence="10" type="ORF">AVDCRST_MAG11-1405</name>
</gene>
<evidence type="ECO:0008006" key="11">
    <source>
        <dbReference type="Google" id="ProtNLM"/>
    </source>
</evidence>
<accession>A0A6J4KMK4</accession>
<protein>
    <recommendedName>
        <fullName evidence="11">Bestrophin</fullName>
    </recommendedName>
</protein>
<evidence type="ECO:0000256" key="5">
    <source>
        <dbReference type="ARBA" id="ARBA00022989"/>
    </source>
</evidence>
<proteinExistence type="inferred from homology"/>
<dbReference type="PANTHER" id="PTHR33281">
    <property type="entry name" value="UPF0187 PROTEIN YNEE"/>
    <property type="match status" value="1"/>
</dbReference>
<dbReference type="PANTHER" id="PTHR33281:SF19">
    <property type="entry name" value="VOLTAGE-DEPENDENT ANION CHANNEL-FORMING PROTEIN YNEE"/>
    <property type="match status" value="1"/>
</dbReference>
<dbReference type="GO" id="GO:0005886">
    <property type="term" value="C:plasma membrane"/>
    <property type="evidence" value="ECO:0007669"/>
    <property type="project" value="UniProtKB-SubCell"/>
</dbReference>
<comment type="similarity">
    <text evidence="8">Belongs to the anion channel-forming bestrophin (TC 1.A.46) family.</text>
</comment>
<dbReference type="GO" id="GO:0005254">
    <property type="term" value="F:chloride channel activity"/>
    <property type="evidence" value="ECO:0007669"/>
    <property type="project" value="InterPro"/>
</dbReference>
<dbReference type="EMBL" id="CADCTU010000320">
    <property type="protein sequence ID" value="CAA9309705.1"/>
    <property type="molecule type" value="Genomic_DNA"/>
</dbReference>
<evidence type="ECO:0000256" key="1">
    <source>
        <dbReference type="ARBA" id="ARBA00004651"/>
    </source>
</evidence>
<keyword evidence="4 9" id="KW-0812">Transmembrane</keyword>
<dbReference type="Pfam" id="PF25539">
    <property type="entry name" value="Bestrophin_2"/>
    <property type="match status" value="1"/>
</dbReference>
<keyword evidence="5 9" id="KW-1133">Transmembrane helix</keyword>
<reference evidence="10" key="1">
    <citation type="submission" date="2020-02" db="EMBL/GenBank/DDBJ databases">
        <authorList>
            <person name="Meier V. D."/>
        </authorList>
    </citation>
    <scope>NUCLEOTIDE SEQUENCE</scope>
    <source>
        <strain evidence="10">AVDCRST_MAG11</strain>
    </source>
</reference>
<feature type="transmembrane region" description="Helical" evidence="9">
    <location>
        <begin position="6"/>
        <end position="25"/>
    </location>
</feature>
<evidence type="ECO:0000256" key="6">
    <source>
        <dbReference type="ARBA" id="ARBA00023065"/>
    </source>
</evidence>
<evidence type="ECO:0000256" key="2">
    <source>
        <dbReference type="ARBA" id="ARBA00022448"/>
    </source>
</evidence>
<comment type="subcellular location">
    <subcellularLocation>
        <location evidence="1">Cell membrane</location>
        <topology evidence="1">Multi-pass membrane protein</topology>
    </subcellularLocation>
</comment>
<evidence type="ECO:0000256" key="7">
    <source>
        <dbReference type="ARBA" id="ARBA00023136"/>
    </source>
</evidence>
<evidence type="ECO:0000256" key="4">
    <source>
        <dbReference type="ARBA" id="ARBA00022692"/>
    </source>
</evidence>
<dbReference type="AlphaFoldDB" id="A0A6J4KMK4"/>
<sequence length="79" mass="8625">LPLSMVSELGLVTPVVTAIIGFLFLSLDAIGRNVEAPFENDIHDTPMSALCRTIEINLRQMLGETELPPALQPVDGFLY</sequence>
<keyword evidence="6" id="KW-0406">Ion transport</keyword>
<organism evidence="10">
    <name type="scientific">uncultured Gemmatimonadaceae bacterium</name>
    <dbReference type="NCBI Taxonomy" id="246130"/>
    <lineage>
        <taxon>Bacteria</taxon>
        <taxon>Pseudomonadati</taxon>
        <taxon>Gemmatimonadota</taxon>
        <taxon>Gemmatimonadia</taxon>
        <taxon>Gemmatimonadales</taxon>
        <taxon>Gemmatimonadaceae</taxon>
        <taxon>environmental samples</taxon>
    </lineage>
</organism>
<dbReference type="InterPro" id="IPR044669">
    <property type="entry name" value="YneE/VCCN1/2-like"/>
</dbReference>
<keyword evidence="2" id="KW-0813">Transport</keyword>